<accession>A0A7X5UNV5</accession>
<comment type="caution">
    <text evidence="1">The sequence shown here is derived from an EMBL/GenBank/DDBJ whole genome shotgun (WGS) entry which is preliminary data.</text>
</comment>
<organism evidence="1 2">
    <name type="scientific">Saccharomonospora amisosensis</name>
    <dbReference type="NCBI Taxonomy" id="1128677"/>
    <lineage>
        <taxon>Bacteria</taxon>
        <taxon>Bacillati</taxon>
        <taxon>Actinomycetota</taxon>
        <taxon>Actinomycetes</taxon>
        <taxon>Pseudonocardiales</taxon>
        <taxon>Pseudonocardiaceae</taxon>
        <taxon>Saccharomonospora</taxon>
    </lineage>
</organism>
<proteinExistence type="predicted"/>
<name>A0A7X5UNV5_9PSEU</name>
<dbReference type="EMBL" id="JAAOYM010000001">
    <property type="protein sequence ID" value="NIJ11481.1"/>
    <property type="molecule type" value="Genomic_DNA"/>
</dbReference>
<sequence>MASEDTMVAGEFRRWARAAGREPGAAETVLELLSTEFGVIDPRELEEGDLADLLLDICPDEVEPERIPDVLLAVYGLLDFAVDTGRLTSEQALGLRGEVDEVAPTVLTAGADDAELFSLDDELTEAELAELDGVEDELDLREVFGLPDRLPPLRLPPEPELARAARCSPLLDRARRFAAWVGDGRELSGDGDLTADDAAAVAGELGVDRAELAQLWDLGEEIGFLEVGVDMVAATEEVDGWVETDDDDALRLWQFALASLLGRSLLTDQERADDSRLEFSAAGLSFMALFLAREAGIPLAGLSELVREAAVADLPPTEADGVWQEWVRDHGDPAAVLYGRLAELGAVEIDGEDDGELVRLTPLGLHAMWEQVSQSGVEVPLLPPASEMTAADVVSVGAEGSEELLEAEWEPWLASREPRAAALELLEVASAATRPSTRVAATALAARLGEAALDGWRAALVDPTLRPYSKQELAELVGAAPELELQPDDVAWLLADSLTGVDEAYRPEELAEYLAESVPPDAEEVFERLWRLEHPGVHETLTLIGRHHPDKKVAKAARKAAFKVVDR</sequence>
<evidence type="ECO:0000313" key="1">
    <source>
        <dbReference type="EMBL" id="NIJ11481.1"/>
    </source>
</evidence>
<evidence type="ECO:0000313" key="2">
    <source>
        <dbReference type="Proteomes" id="UP000545493"/>
    </source>
</evidence>
<dbReference type="RefSeq" id="WP_167168866.1">
    <property type="nucleotide sequence ID" value="NZ_JAAOYM010000001.1"/>
</dbReference>
<gene>
    <name evidence="1" type="ORF">FHU38_001825</name>
</gene>
<keyword evidence="2" id="KW-1185">Reference proteome</keyword>
<dbReference type="Proteomes" id="UP000545493">
    <property type="component" value="Unassembled WGS sequence"/>
</dbReference>
<reference evidence="1 2" key="1">
    <citation type="submission" date="2020-03" db="EMBL/GenBank/DDBJ databases">
        <title>Sequencing the genomes of 1000 actinobacteria strains.</title>
        <authorList>
            <person name="Klenk H.-P."/>
        </authorList>
    </citation>
    <scope>NUCLEOTIDE SEQUENCE [LARGE SCALE GENOMIC DNA]</scope>
    <source>
        <strain evidence="1 2">DSM 45685</strain>
    </source>
</reference>
<protein>
    <submittedName>
        <fullName evidence="1">Uncharacterized protein</fullName>
    </submittedName>
</protein>
<dbReference type="AlphaFoldDB" id="A0A7X5UNV5"/>